<evidence type="ECO:0000256" key="3">
    <source>
        <dbReference type="ARBA" id="ARBA00022630"/>
    </source>
</evidence>
<evidence type="ECO:0000256" key="1">
    <source>
        <dbReference type="ARBA" id="ARBA00001917"/>
    </source>
</evidence>
<dbReference type="SUPFAM" id="SSF51395">
    <property type="entry name" value="FMN-linked oxidoreductases"/>
    <property type="match status" value="1"/>
</dbReference>
<dbReference type="PANTHER" id="PTHR48109:SF4">
    <property type="entry name" value="DIHYDROOROTATE DEHYDROGENASE (QUINONE), MITOCHONDRIAL"/>
    <property type="match status" value="1"/>
</dbReference>
<evidence type="ECO:0000256" key="7">
    <source>
        <dbReference type="ARBA" id="ARBA00023136"/>
    </source>
</evidence>
<evidence type="ECO:0000256" key="8">
    <source>
        <dbReference type="NCBIfam" id="TIGR01036"/>
    </source>
</evidence>
<comment type="cofactor">
    <cofactor evidence="1">
        <name>FMN</name>
        <dbReference type="ChEBI" id="CHEBI:58210"/>
    </cofactor>
</comment>
<evidence type="ECO:0000256" key="6">
    <source>
        <dbReference type="ARBA" id="ARBA00023002"/>
    </source>
</evidence>
<comment type="pathway">
    <text evidence="2">Pyrimidine metabolism; UMP biosynthesis via de novo pathway.</text>
</comment>
<dbReference type="NCBIfam" id="NF003652">
    <property type="entry name" value="PRK05286.2-5"/>
    <property type="match status" value="1"/>
</dbReference>
<organism evidence="10 11">
    <name type="scientific">Candidatus Daviesbacteria bacterium GW2011_GWC2_40_12</name>
    <dbReference type="NCBI Taxonomy" id="1618431"/>
    <lineage>
        <taxon>Bacteria</taxon>
        <taxon>Candidatus Daviesiibacteriota</taxon>
    </lineage>
</organism>
<dbReference type="EC" id="1.3.5.2" evidence="8"/>
<dbReference type="Pfam" id="PF01180">
    <property type="entry name" value="DHO_dh"/>
    <property type="match status" value="1"/>
</dbReference>
<dbReference type="InterPro" id="IPR005719">
    <property type="entry name" value="Dihydroorotate_DH_2"/>
</dbReference>
<dbReference type="PANTHER" id="PTHR48109">
    <property type="entry name" value="DIHYDROOROTATE DEHYDROGENASE (QUINONE), MITOCHONDRIAL-RELATED"/>
    <property type="match status" value="1"/>
</dbReference>
<dbReference type="GO" id="GO:0106430">
    <property type="term" value="F:dihydroorotate dehydrogenase (quinone) activity"/>
    <property type="evidence" value="ECO:0007669"/>
    <property type="project" value="UniProtKB-EC"/>
</dbReference>
<dbReference type="GO" id="GO:0005737">
    <property type="term" value="C:cytoplasm"/>
    <property type="evidence" value="ECO:0007669"/>
    <property type="project" value="InterPro"/>
</dbReference>
<accession>A0A0G0QPS8</accession>
<gene>
    <name evidence="10" type="ORF">UT77_C0002G0102</name>
</gene>
<dbReference type="InterPro" id="IPR005720">
    <property type="entry name" value="Dihydroorotate_DH_cat"/>
</dbReference>
<dbReference type="Proteomes" id="UP000034881">
    <property type="component" value="Unassembled WGS sequence"/>
</dbReference>
<evidence type="ECO:0000256" key="4">
    <source>
        <dbReference type="ARBA" id="ARBA00022643"/>
    </source>
</evidence>
<dbReference type="GO" id="GO:0006207">
    <property type="term" value="P:'de novo' pyrimidine nucleobase biosynthetic process"/>
    <property type="evidence" value="ECO:0007669"/>
    <property type="project" value="UniProtKB-UniRule"/>
</dbReference>
<proteinExistence type="predicted"/>
<evidence type="ECO:0000256" key="2">
    <source>
        <dbReference type="ARBA" id="ARBA00004725"/>
    </source>
</evidence>
<dbReference type="GO" id="GO:0005886">
    <property type="term" value="C:plasma membrane"/>
    <property type="evidence" value="ECO:0007669"/>
    <property type="project" value="TreeGrafter"/>
</dbReference>
<keyword evidence="5" id="KW-0665">Pyrimidine biosynthesis</keyword>
<reference evidence="10 11" key="1">
    <citation type="journal article" date="2015" name="Nature">
        <title>rRNA introns, odd ribosomes, and small enigmatic genomes across a large radiation of phyla.</title>
        <authorList>
            <person name="Brown C.T."/>
            <person name="Hug L.A."/>
            <person name="Thomas B.C."/>
            <person name="Sharon I."/>
            <person name="Castelle C.J."/>
            <person name="Singh A."/>
            <person name="Wilkins M.J."/>
            <person name="Williams K.H."/>
            <person name="Banfield J.F."/>
        </authorList>
    </citation>
    <scope>NUCLEOTIDE SEQUENCE [LARGE SCALE GENOMIC DNA]</scope>
</reference>
<sequence>MIFIRNYILHLLYKNFLKPILFLLDPEFIHDRMTISGRLLGSNAFTRFLTSIFFSYTHPALEQEILGIKFKNPIGLAAGFDKDAYLPGILPSVGFGFTEVGTITGKPCEGNPKPRLWRLKNSKSLVVYYGLKNDGCEEISKRLKNQKFSIPVITSIGKTNSKETMEEKKGIADYLKAYKAFLDIGQVFDINISCPNAFGGLPFSDPKKLDNLLSQIDKIPSKKPILLKMPPDLKDGELDEILKVVSKHKVSGFICSNLTKDRKKSERKITDKFIPDHGGLSGKLVEDLANEQIAKIYQKTKGKYVIIGLGGVFSAEDAYKKIKLGASLIQLITGMIFEGPQLISEINFGLVRLLKKDGFKNISRAIGTAFSS</sequence>
<evidence type="ECO:0000259" key="9">
    <source>
        <dbReference type="Pfam" id="PF01180"/>
    </source>
</evidence>
<dbReference type="Gene3D" id="3.20.20.70">
    <property type="entry name" value="Aldolase class I"/>
    <property type="match status" value="1"/>
</dbReference>
<dbReference type="CDD" id="cd04738">
    <property type="entry name" value="DHOD_2_like"/>
    <property type="match status" value="1"/>
</dbReference>
<comment type="caution">
    <text evidence="10">The sequence shown here is derived from an EMBL/GenBank/DDBJ whole genome shotgun (WGS) entry which is preliminary data.</text>
</comment>
<keyword evidence="3" id="KW-0285">Flavoprotein</keyword>
<dbReference type="GO" id="GO:0009220">
    <property type="term" value="P:pyrimidine ribonucleotide biosynthetic process"/>
    <property type="evidence" value="ECO:0007669"/>
    <property type="project" value="UniProtKB-UniRule"/>
</dbReference>
<feature type="domain" description="Dihydroorotate dehydrogenase catalytic" evidence="9">
    <location>
        <begin position="61"/>
        <end position="353"/>
    </location>
</feature>
<evidence type="ECO:0000256" key="5">
    <source>
        <dbReference type="ARBA" id="ARBA00022975"/>
    </source>
</evidence>
<dbReference type="NCBIfam" id="TIGR01036">
    <property type="entry name" value="pyrD_sub2"/>
    <property type="match status" value="1"/>
</dbReference>
<dbReference type="AlphaFoldDB" id="A0A0G0QPS8"/>
<dbReference type="EMBL" id="LBYB01000002">
    <property type="protein sequence ID" value="KKR42449.1"/>
    <property type="molecule type" value="Genomic_DNA"/>
</dbReference>
<keyword evidence="6" id="KW-0560">Oxidoreductase</keyword>
<dbReference type="InterPro" id="IPR050074">
    <property type="entry name" value="DHO_dehydrogenase"/>
</dbReference>
<evidence type="ECO:0000313" key="11">
    <source>
        <dbReference type="Proteomes" id="UP000034881"/>
    </source>
</evidence>
<dbReference type="PATRIC" id="fig|1618431.3.peg.425"/>
<protein>
    <recommendedName>
        <fullName evidence="8">Dihydroorotate dehydrogenase (quinone)</fullName>
        <ecNumber evidence="8">1.3.5.2</ecNumber>
    </recommendedName>
</protein>
<evidence type="ECO:0000313" key="10">
    <source>
        <dbReference type="EMBL" id="KKR42449.1"/>
    </source>
</evidence>
<name>A0A0G0QPS8_9BACT</name>
<dbReference type="InterPro" id="IPR013785">
    <property type="entry name" value="Aldolase_TIM"/>
</dbReference>
<keyword evidence="7" id="KW-0472">Membrane</keyword>
<keyword evidence="4" id="KW-0288">FMN</keyword>